<dbReference type="InterPro" id="IPR001509">
    <property type="entry name" value="Epimerase_deHydtase"/>
</dbReference>
<dbReference type="OMA" id="AWRPAHE"/>
<proteinExistence type="predicted"/>
<dbReference type="GeneID" id="8098835"/>
<dbReference type="Gene3D" id="3.40.50.720">
    <property type="entry name" value="NAD(P)-binding Rossmann-like Domain"/>
    <property type="match status" value="1"/>
</dbReference>
<dbReference type="InterPro" id="IPR051783">
    <property type="entry name" value="NAD(P)-dependent_oxidoreduct"/>
</dbReference>
<dbReference type="InParanoid" id="B8M949"/>
<dbReference type="GO" id="GO:0005737">
    <property type="term" value="C:cytoplasm"/>
    <property type="evidence" value="ECO:0007669"/>
    <property type="project" value="TreeGrafter"/>
</dbReference>
<keyword evidence="3" id="KW-1185">Reference proteome</keyword>
<reference evidence="3" key="1">
    <citation type="journal article" date="2015" name="Genome Announc.">
        <title>Genome sequence of the AIDS-associated pathogen Penicillium marneffei (ATCC18224) and its near taxonomic relative Talaromyces stipitatus (ATCC10500).</title>
        <authorList>
            <person name="Nierman W.C."/>
            <person name="Fedorova-Abrams N.D."/>
            <person name="Andrianopoulos A."/>
        </authorList>
    </citation>
    <scope>NUCLEOTIDE SEQUENCE [LARGE SCALE GENOMIC DNA]</scope>
    <source>
        <strain evidence="3">ATCC 10500 / CBS 375.48 / QM 6759 / NRRL 1006</strain>
    </source>
</reference>
<dbReference type="PANTHER" id="PTHR48079:SF3">
    <property type="entry name" value="NAD-DEPENDENT EPIMERASE_DEHYDRATASE DOMAIN-CONTAINING PROTEIN"/>
    <property type="match status" value="1"/>
</dbReference>
<dbReference type="SUPFAM" id="SSF51735">
    <property type="entry name" value="NAD(P)-binding Rossmann-fold domains"/>
    <property type="match status" value="1"/>
</dbReference>
<dbReference type="RefSeq" id="XP_002481336.1">
    <property type="nucleotide sequence ID" value="XM_002481291.1"/>
</dbReference>
<sequence>MPRILILGATGYIGRRVASRLIESVRTQEKALQLQKEEIIPVLCADPVSNPEPYLATVRSSSIDIVIDVSGANKQSHAFLNDLKRLGQERIESYRKRGIANGPKLGFIYCSGTWVHGSSNRPVTDLDLVGPDSMTAPQELVAWRVKLEDEVIASNDILDAMVLRPALIYGRESTIWSPFFTPVLEAARNKIESPIEIPLEAQSKPGLVHIDDVATAFQNAVEKLPIIAGANVYPVFDLVTSQESMREVFDAVGACFGYAGVIQLKGHGDDLFAKAMSTTFRGTSARAELLLGWRPRRRGGFVKDMDIYCMAFAAGI</sequence>
<evidence type="ECO:0000313" key="3">
    <source>
        <dbReference type="Proteomes" id="UP000001745"/>
    </source>
</evidence>
<organism evidence="2 3">
    <name type="scientific">Talaromyces stipitatus (strain ATCC 10500 / CBS 375.48 / QM 6759 / NRRL 1006)</name>
    <name type="common">Penicillium stipitatum</name>
    <dbReference type="NCBI Taxonomy" id="441959"/>
    <lineage>
        <taxon>Eukaryota</taxon>
        <taxon>Fungi</taxon>
        <taxon>Dikarya</taxon>
        <taxon>Ascomycota</taxon>
        <taxon>Pezizomycotina</taxon>
        <taxon>Eurotiomycetes</taxon>
        <taxon>Eurotiomycetidae</taxon>
        <taxon>Eurotiales</taxon>
        <taxon>Trichocomaceae</taxon>
        <taxon>Talaromyces</taxon>
        <taxon>Talaromyces sect. Talaromyces</taxon>
    </lineage>
</organism>
<accession>B8M949</accession>
<protein>
    <recommendedName>
        <fullName evidence="1">NAD-dependent epimerase/dehydratase domain-containing protein</fullName>
    </recommendedName>
</protein>
<dbReference type="STRING" id="441959.B8M949"/>
<gene>
    <name evidence="2" type="ORF">TSTA_111800</name>
</gene>
<feature type="domain" description="NAD-dependent epimerase/dehydratase" evidence="1">
    <location>
        <begin position="4"/>
        <end position="223"/>
    </location>
</feature>
<dbReference type="Pfam" id="PF01370">
    <property type="entry name" value="Epimerase"/>
    <property type="match status" value="1"/>
</dbReference>
<dbReference type="eggNOG" id="ENOG502S1RM">
    <property type="taxonomic scope" value="Eukaryota"/>
</dbReference>
<evidence type="ECO:0000259" key="1">
    <source>
        <dbReference type="Pfam" id="PF01370"/>
    </source>
</evidence>
<dbReference type="PANTHER" id="PTHR48079">
    <property type="entry name" value="PROTEIN YEEZ"/>
    <property type="match status" value="1"/>
</dbReference>
<dbReference type="OrthoDB" id="2735536at2759"/>
<dbReference type="PhylomeDB" id="B8M949"/>
<dbReference type="EMBL" id="EQ962655">
    <property type="protein sequence ID" value="EED17344.1"/>
    <property type="molecule type" value="Genomic_DNA"/>
</dbReference>
<dbReference type="VEuPathDB" id="FungiDB:TSTA_111800"/>
<dbReference type="AlphaFoldDB" id="B8M949"/>
<dbReference type="InterPro" id="IPR036291">
    <property type="entry name" value="NAD(P)-bd_dom_sf"/>
</dbReference>
<dbReference type="HOGENOM" id="CLU_007383_12_3_1"/>
<evidence type="ECO:0000313" key="2">
    <source>
        <dbReference type="EMBL" id="EED17344.1"/>
    </source>
</evidence>
<dbReference type="GO" id="GO:0004029">
    <property type="term" value="F:aldehyde dehydrogenase (NAD+) activity"/>
    <property type="evidence" value="ECO:0007669"/>
    <property type="project" value="TreeGrafter"/>
</dbReference>
<dbReference type="Proteomes" id="UP000001745">
    <property type="component" value="Unassembled WGS sequence"/>
</dbReference>
<name>B8M949_TALSN</name>